<evidence type="ECO:0000313" key="1">
    <source>
        <dbReference type="EMBL" id="RHL71032.1"/>
    </source>
</evidence>
<protein>
    <submittedName>
        <fullName evidence="1">Uncharacterized protein</fullName>
    </submittedName>
</protein>
<reference evidence="1 2" key="1">
    <citation type="submission" date="2018-08" db="EMBL/GenBank/DDBJ databases">
        <title>A genome reference for cultivated species of the human gut microbiota.</title>
        <authorList>
            <person name="Zou Y."/>
            <person name="Xue W."/>
            <person name="Luo G."/>
        </authorList>
    </citation>
    <scope>NUCLEOTIDE SEQUENCE [LARGE SCALE GENOMIC DNA]</scope>
    <source>
        <strain evidence="1 2">AF36-7BH</strain>
    </source>
</reference>
<comment type="caution">
    <text evidence="1">The sequence shown here is derived from an EMBL/GenBank/DDBJ whole genome shotgun (WGS) entry which is preliminary data.</text>
</comment>
<evidence type="ECO:0000313" key="2">
    <source>
        <dbReference type="Proteomes" id="UP000285201"/>
    </source>
</evidence>
<proteinExistence type="predicted"/>
<organism evidence="1 2">
    <name type="scientific">Lachnospira eligens</name>
    <dbReference type="NCBI Taxonomy" id="39485"/>
    <lineage>
        <taxon>Bacteria</taxon>
        <taxon>Bacillati</taxon>
        <taxon>Bacillota</taxon>
        <taxon>Clostridia</taxon>
        <taxon>Lachnospirales</taxon>
        <taxon>Lachnospiraceae</taxon>
        <taxon>Lachnospira</taxon>
    </lineage>
</organism>
<gene>
    <name evidence="1" type="ORF">DW007_02495</name>
</gene>
<dbReference type="Proteomes" id="UP000285201">
    <property type="component" value="Unassembled WGS sequence"/>
</dbReference>
<dbReference type="AlphaFoldDB" id="A0A415MDY6"/>
<dbReference type="EMBL" id="QROY01000002">
    <property type="protein sequence ID" value="RHL71032.1"/>
    <property type="molecule type" value="Genomic_DNA"/>
</dbReference>
<name>A0A415MDY6_9FIRM</name>
<accession>A0A415MDY6</accession>
<sequence>MKILTRLFTKNLTKVPLLWITFNWKLFKKNGVKGSCMCNIHPSLKDDEHIKTIMQELCNYIRENYDMEEII</sequence>